<reference evidence="4 5" key="1">
    <citation type="submission" date="2023-06" db="EMBL/GenBank/DDBJ databases">
        <authorList>
            <person name="Yushchuk O."/>
            <person name="Binda E."/>
            <person name="Ruckert-Reed C."/>
            <person name="Fedorenko V."/>
            <person name="Kalinowski J."/>
            <person name="Marinelli F."/>
        </authorList>
    </citation>
    <scope>NUCLEOTIDE SEQUENCE [LARGE SCALE GENOMIC DNA]</scope>
    <source>
        <strain evidence="4 5">NRRL 3884</strain>
    </source>
</reference>
<gene>
    <name evidence="4" type="ORF">ACTOB_005079</name>
</gene>
<keyword evidence="1" id="KW-0808">Transferase</keyword>
<evidence type="ECO:0000256" key="2">
    <source>
        <dbReference type="ARBA" id="ARBA00023315"/>
    </source>
</evidence>
<feature type="domain" description="N-acetyltransferase" evidence="3">
    <location>
        <begin position="3"/>
        <end position="152"/>
    </location>
</feature>
<dbReference type="InterPro" id="IPR050832">
    <property type="entry name" value="Bact_Acetyltransf"/>
</dbReference>
<organism evidence="4 5">
    <name type="scientific">Actinoplanes oblitus</name>
    <dbReference type="NCBI Taxonomy" id="3040509"/>
    <lineage>
        <taxon>Bacteria</taxon>
        <taxon>Bacillati</taxon>
        <taxon>Actinomycetota</taxon>
        <taxon>Actinomycetes</taxon>
        <taxon>Micromonosporales</taxon>
        <taxon>Micromonosporaceae</taxon>
        <taxon>Actinoplanes</taxon>
    </lineage>
</organism>
<keyword evidence="5" id="KW-1185">Reference proteome</keyword>
<dbReference type="Pfam" id="PF00583">
    <property type="entry name" value="Acetyltransf_1"/>
    <property type="match status" value="1"/>
</dbReference>
<dbReference type="CDD" id="cd04301">
    <property type="entry name" value="NAT_SF"/>
    <property type="match status" value="1"/>
</dbReference>
<keyword evidence="2" id="KW-0012">Acyltransferase</keyword>
<protein>
    <submittedName>
        <fullName evidence="4">GNAT family N-acetyltransferase</fullName>
    </submittedName>
</protein>
<evidence type="ECO:0000256" key="1">
    <source>
        <dbReference type="ARBA" id="ARBA00022679"/>
    </source>
</evidence>
<dbReference type="PANTHER" id="PTHR43877">
    <property type="entry name" value="AMINOALKYLPHOSPHONATE N-ACETYLTRANSFERASE-RELATED-RELATED"/>
    <property type="match status" value="1"/>
</dbReference>
<dbReference type="Proteomes" id="UP001240150">
    <property type="component" value="Chromosome"/>
</dbReference>
<evidence type="ECO:0000259" key="3">
    <source>
        <dbReference type="PROSITE" id="PS51186"/>
    </source>
</evidence>
<accession>A0ABY8W6H6</accession>
<sequence length="153" mass="16894">MDIQLRPVRRHDVPQLAVLLGQLGYPTTEESARERLDLWAGDPAGWLIGADHDGELVGVAALHVLPLLQSTGKMGRLVALVVDESHRSRGVGQLLVAAAEDQARAAGCIKMEVTSRRHRTRTHEFYRLLGYEDISPSSARFIKLFPADRPPRG</sequence>
<dbReference type="EMBL" id="CP126980">
    <property type="protein sequence ID" value="WIM93112.1"/>
    <property type="molecule type" value="Genomic_DNA"/>
</dbReference>
<dbReference type="Gene3D" id="3.40.630.30">
    <property type="match status" value="1"/>
</dbReference>
<dbReference type="PROSITE" id="PS51186">
    <property type="entry name" value="GNAT"/>
    <property type="match status" value="1"/>
</dbReference>
<proteinExistence type="predicted"/>
<dbReference type="InterPro" id="IPR000182">
    <property type="entry name" value="GNAT_dom"/>
</dbReference>
<evidence type="ECO:0000313" key="4">
    <source>
        <dbReference type="EMBL" id="WIM93112.1"/>
    </source>
</evidence>
<evidence type="ECO:0000313" key="5">
    <source>
        <dbReference type="Proteomes" id="UP001240150"/>
    </source>
</evidence>
<dbReference type="InterPro" id="IPR016181">
    <property type="entry name" value="Acyl_CoA_acyltransferase"/>
</dbReference>
<name>A0ABY8W6H6_9ACTN</name>
<dbReference type="RefSeq" id="WP_284914320.1">
    <property type="nucleotide sequence ID" value="NZ_CP126980.1"/>
</dbReference>
<dbReference type="SUPFAM" id="SSF55729">
    <property type="entry name" value="Acyl-CoA N-acyltransferases (Nat)"/>
    <property type="match status" value="1"/>
</dbReference>